<name>A0A1G5AGD8_9BACT</name>
<dbReference type="AlphaFoldDB" id="A0A1G5AGD8"/>
<sequence>MGRTTGWTVFLCSLFVAAAVSLAGECSCWDDRERHEVEGFSEIEGAVVLSFKDAVSCAPLAGADVRLSFPDKERSLRTGAKGYIVMPEEVVESMDEGTIGVTLSKEGYIPFKTFLPVEAGTIRHRRFLVSRKLPLSSVRFVLQWDEKPKDLDLHLIKDTTLHISYRHMRSIPDLARLDRDDMDGLGPETLTLDRIDKDASYRLFVHNYSGESSLAGSRVSVYANGKLDRVVTLPETAGRQADVLVIEGGTLR</sequence>
<keyword evidence="1" id="KW-0732">Signal</keyword>
<evidence type="ECO:0008006" key="4">
    <source>
        <dbReference type="Google" id="ProtNLM"/>
    </source>
</evidence>
<gene>
    <name evidence="2" type="ORF">SAMN05216233_101161</name>
</gene>
<organism evidence="2 3">
    <name type="scientific">Desulfoluna spongiiphila</name>
    <dbReference type="NCBI Taxonomy" id="419481"/>
    <lineage>
        <taxon>Bacteria</taxon>
        <taxon>Pseudomonadati</taxon>
        <taxon>Thermodesulfobacteriota</taxon>
        <taxon>Desulfobacteria</taxon>
        <taxon>Desulfobacterales</taxon>
        <taxon>Desulfolunaceae</taxon>
        <taxon>Desulfoluna</taxon>
    </lineage>
</organism>
<evidence type="ECO:0000313" key="3">
    <source>
        <dbReference type="Proteomes" id="UP000198870"/>
    </source>
</evidence>
<evidence type="ECO:0000256" key="1">
    <source>
        <dbReference type="SAM" id="SignalP"/>
    </source>
</evidence>
<dbReference type="Proteomes" id="UP000198870">
    <property type="component" value="Unassembled WGS sequence"/>
</dbReference>
<proteinExistence type="predicted"/>
<feature type="chain" id="PRO_5011706284" description="Carboxypeptidase regulatory-like domain-containing protein" evidence="1">
    <location>
        <begin position="24"/>
        <end position="252"/>
    </location>
</feature>
<reference evidence="2 3" key="1">
    <citation type="submission" date="2016-10" db="EMBL/GenBank/DDBJ databases">
        <authorList>
            <person name="de Groot N.N."/>
        </authorList>
    </citation>
    <scope>NUCLEOTIDE SEQUENCE [LARGE SCALE GENOMIC DNA]</scope>
    <source>
        <strain evidence="2 3">AA1</strain>
    </source>
</reference>
<evidence type="ECO:0000313" key="2">
    <source>
        <dbReference type="EMBL" id="SCX76944.1"/>
    </source>
</evidence>
<dbReference type="STRING" id="419481.SAMN05216233_101161"/>
<accession>A0A1G5AGD8</accession>
<protein>
    <recommendedName>
        <fullName evidence="4">Carboxypeptidase regulatory-like domain-containing protein</fullName>
    </recommendedName>
</protein>
<feature type="signal peptide" evidence="1">
    <location>
        <begin position="1"/>
        <end position="23"/>
    </location>
</feature>
<dbReference type="EMBL" id="FMUX01000001">
    <property type="protein sequence ID" value="SCX76944.1"/>
    <property type="molecule type" value="Genomic_DNA"/>
</dbReference>
<keyword evidence="3" id="KW-1185">Reference proteome</keyword>